<reference evidence="2" key="2">
    <citation type="submission" date="2025-08" db="UniProtKB">
        <authorList>
            <consortium name="RefSeq"/>
        </authorList>
    </citation>
    <scope>IDENTIFICATION</scope>
    <source>
        <tissue evidence="2">Whole plant</tissue>
    </source>
</reference>
<proteinExistence type="predicted"/>
<accession>A0A6P4CI00</accession>
<gene>
    <name evidence="2" type="primary">LOC107476058</name>
</gene>
<evidence type="ECO:0000313" key="2">
    <source>
        <dbReference type="RefSeq" id="XP_015951293.2"/>
    </source>
</evidence>
<dbReference type="GeneID" id="107476058"/>
<sequence>MIVLVYGRRGYADEATRLPRTNNTFEKLAKVPGEGMNFEPDNSSEFLPNATIEIISCVGLLMTASYMGSLLKEYCEPLLAKIQQTMISRLKIQPIMIASAPLASKVFSAFKQKFHGGVVQEFQRHHSQAQFAEALYGDLTWYKILIITWINADFRELFDTVQTNSLSTRILKVCLWKVFVVAHSHFHCIELLFLLLFLR</sequence>
<protein>
    <submittedName>
        <fullName evidence="2">Uncharacterized protein LOC107476058</fullName>
    </submittedName>
</protein>
<dbReference type="AlphaFoldDB" id="A0A6P4CI00"/>
<reference evidence="1" key="1">
    <citation type="journal article" date="2016" name="Nat. Genet.">
        <title>The genome sequences of Arachis duranensis and Arachis ipaensis, the diploid ancestors of cultivated peanut.</title>
        <authorList>
            <person name="Bertioli D.J."/>
            <person name="Cannon S.B."/>
            <person name="Froenicke L."/>
            <person name="Huang G."/>
            <person name="Farmer A.D."/>
            <person name="Cannon E.K."/>
            <person name="Liu X."/>
            <person name="Gao D."/>
            <person name="Clevenger J."/>
            <person name="Dash S."/>
            <person name="Ren L."/>
            <person name="Moretzsohn M.C."/>
            <person name="Shirasawa K."/>
            <person name="Huang W."/>
            <person name="Vidigal B."/>
            <person name="Abernathy B."/>
            <person name="Chu Y."/>
            <person name="Niederhuth C.E."/>
            <person name="Umale P."/>
            <person name="Araujo A.C."/>
            <person name="Kozik A."/>
            <person name="Kim K.D."/>
            <person name="Burow M.D."/>
            <person name="Varshney R.K."/>
            <person name="Wang X."/>
            <person name="Zhang X."/>
            <person name="Barkley N."/>
            <person name="Guimaraes P.M."/>
            <person name="Isobe S."/>
            <person name="Guo B."/>
            <person name="Liao B."/>
            <person name="Stalker H.T."/>
            <person name="Schmitz R.J."/>
            <person name="Scheffler B.E."/>
            <person name="Leal-Bertioli S.C."/>
            <person name="Xun X."/>
            <person name="Jackson S.A."/>
            <person name="Michelmore R."/>
            <person name="Ozias-Akins P."/>
        </authorList>
    </citation>
    <scope>NUCLEOTIDE SEQUENCE [LARGE SCALE GENOMIC DNA]</scope>
    <source>
        <strain evidence="1">cv. V14167</strain>
    </source>
</reference>
<keyword evidence="1" id="KW-1185">Reference proteome</keyword>
<dbReference type="RefSeq" id="XP_015951293.2">
    <property type="nucleotide sequence ID" value="XM_016095807.3"/>
</dbReference>
<organism evidence="1 2">
    <name type="scientific">Arachis duranensis</name>
    <name type="common">Wild peanut</name>
    <dbReference type="NCBI Taxonomy" id="130453"/>
    <lineage>
        <taxon>Eukaryota</taxon>
        <taxon>Viridiplantae</taxon>
        <taxon>Streptophyta</taxon>
        <taxon>Embryophyta</taxon>
        <taxon>Tracheophyta</taxon>
        <taxon>Spermatophyta</taxon>
        <taxon>Magnoliopsida</taxon>
        <taxon>eudicotyledons</taxon>
        <taxon>Gunneridae</taxon>
        <taxon>Pentapetalae</taxon>
        <taxon>rosids</taxon>
        <taxon>fabids</taxon>
        <taxon>Fabales</taxon>
        <taxon>Fabaceae</taxon>
        <taxon>Papilionoideae</taxon>
        <taxon>50 kb inversion clade</taxon>
        <taxon>dalbergioids sensu lato</taxon>
        <taxon>Dalbergieae</taxon>
        <taxon>Pterocarpus clade</taxon>
        <taxon>Arachis</taxon>
    </lineage>
</organism>
<dbReference type="KEGG" id="adu:107476058"/>
<evidence type="ECO:0000313" key="1">
    <source>
        <dbReference type="Proteomes" id="UP000515211"/>
    </source>
</evidence>
<name>A0A6P4CI00_ARADU</name>
<dbReference type="Proteomes" id="UP000515211">
    <property type="component" value="Chromosome 2"/>
</dbReference>